<organism evidence="1">
    <name type="scientific">viral metagenome</name>
    <dbReference type="NCBI Taxonomy" id="1070528"/>
    <lineage>
        <taxon>unclassified sequences</taxon>
        <taxon>metagenomes</taxon>
        <taxon>organismal metagenomes</taxon>
    </lineage>
</organism>
<proteinExistence type="predicted"/>
<sequence>MLRNIWKGIRNIFKWLPIIWHDRDWDHYFLYEVLRFKLSEMEKHLRLYGHHEDAEKDADVIRICIGALERLIEDDYCKELLTVHHEKWGEIGVGDGGRLVYPNVKTEEDKELCSDELRHCFNEEEKAILADLDLVFGTMKENIRSWWD</sequence>
<protein>
    <submittedName>
        <fullName evidence="1">Uncharacterized protein</fullName>
    </submittedName>
</protein>
<evidence type="ECO:0000313" key="1">
    <source>
        <dbReference type="EMBL" id="QJI03778.1"/>
    </source>
</evidence>
<name>A0A6M3Y3E6_9ZZZZ</name>
<reference evidence="1" key="1">
    <citation type="submission" date="2020-03" db="EMBL/GenBank/DDBJ databases">
        <title>The deep terrestrial virosphere.</title>
        <authorList>
            <person name="Holmfeldt K."/>
            <person name="Nilsson E."/>
            <person name="Simone D."/>
            <person name="Lopez-Fernandez M."/>
            <person name="Wu X."/>
            <person name="de Brujin I."/>
            <person name="Lundin D."/>
            <person name="Andersson A."/>
            <person name="Bertilsson S."/>
            <person name="Dopson M."/>
        </authorList>
    </citation>
    <scope>NUCLEOTIDE SEQUENCE</scope>
    <source>
        <strain evidence="1">TM448B04981</strain>
    </source>
</reference>
<dbReference type="EMBL" id="MT145118">
    <property type="protein sequence ID" value="QJI03778.1"/>
    <property type="molecule type" value="Genomic_DNA"/>
</dbReference>
<dbReference type="AlphaFoldDB" id="A0A6M3Y3E6"/>
<accession>A0A6M3Y3E6</accession>
<gene>
    <name evidence="1" type="ORF">TM448B04981_0007</name>
</gene>